<dbReference type="Proteomes" id="UP000050471">
    <property type="component" value="Unassembled WGS sequence"/>
</dbReference>
<protein>
    <submittedName>
        <fullName evidence="2">Uracil-DNA glycosylase</fullName>
    </submittedName>
</protein>
<reference evidence="2 3" key="1">
    <citation type="submission" date="2015-09" db="EMBL/GenBank/DDBJ databases">
        <title>Draft genome sequence of Aliiroseovarius crassostreae CV919-312TSm, the causative agent of Roseovarius Oyster Disease (formerly Juvenile Oyster Disease).</title>
        <authorList>
            <person name="Kessner L."/>
            <person name="Spinard E."/>
            <person name="Nelson D."/>
        </authorList>
    </citation>
    <scope>NUCLEOTIDE SEQUENCE [LARGE SCALE GENOMIC DNA]</scope>
    <source>
        <strain evidence="2 3">CV919-312</strain>
    </source>
</reference>
<keyword evidence="3" id="KW-1185">Reference proteome</keyword>
<evidence type="ECO:0000259" key="1">
    <source>
        <dbReference type="SMART" id="SM00986"/>
    </source>
</evidence>
<dbReference type="Gene3D" id="3.40.470.10">
    <property type="entry name" value="Uracil-DNA glycosylase-like domain"/>
    <property type="match status" value="1"/>
</dbReference>
<dbReference type="InterPro" id="IPR047124">
    <property type="entry name" value="HI_0220.2"/>
</dbReference>
<dbReference type="Pfam" id="PF03167">
    <property type="entry name" value="UDG"/>
    <property type="match status" value="1"/>
</dbReference>
<evidence type="ECO:0000313" key="3">
    <source>
        <dbReference type="Proteomes" id="UP000050471"/>
    </source>
</evidence>
<gene>
    <name evidence="2" type="ORF">AKJ29_17845</name>
</gene>
<dbReference type="PANTHER" id="PTHR42160">
    <property type="entry name" value="URACIL-DNA GLYCOSYLASE SUPERFAMILY PROTEIN"/>
    <property type="match status" value="1"/>
</dbReference>
<dbReference type="CDD" id="cd10033">
    <property type="entry name" value="UDG_like"/>
    <property type="match status" value="1"/>
</dbReference>
<dbReference type="STRING" id="154981.AKJ29_17845"/>
<feature type="domain" description="Uracil-DNA glycosylase-like" evidence="1">
    <location>
        <begin position="37"/>
        <end position="193"/>
    </location>
</feature>
<accession>A0A0P7J7N9</accession>
<name>A0A0P7J7N9_9RHOB</name>
<dbReference type="InterPro" id="IPR036895">
    <property type="entry name" value="Uracil-DNA_glycosylase-like_sf"/>
</dbReference>
<dbReference type="SMART" id="SM00987">
    <property type="entry name" value="UreE_C"/>
    <property type="match status" value="1"/>
</dbReference>
<evidence type="ECO:0000313" key="2">
    <source>
        <dbReference type="EMBL" id="KPN64472.1"/>
    </source>
</evidence>
<comment type="caution">
    <text evidence="2">The sequence shown here is derived from an EMBL/GenBank/DDBJ whole genome shotgun (WGS) entry which is preliminary data.</text>
</comment>
<dbReference type="AlphaFoldDB" id="A0A0P7J7N9"/>
<dbReference type="OrthoDB" id="9789139at2"/>
<dbReference type="PANTHER" id="PTHR42160:SF1">
    <property type="entry name" value="URACIL-DNA GLYCOSYLASE SUPERFAMILY PROTEIN"/>
    <property type="match status" value="1"/>
</dbReference>
<dbReference type="InterPro" id="IPR005122">
    <property type="entry name" value="Uracil-DNA_glycosylase-like"/>
</dbReference>
<sequence>MPDPATDITSLIHELSACTLCRDRFAATQTNHAPRPVVWFQPGVRIRIIGQAPGMRVHQSGLPFDDPSGDRLRHWMGLGREVFYDQRRIAITPMGFCFPGYSAKGADLPPPAICARTWKAKVDQALGAVPLTLLVGGYAQKAYLGGTSSVTERVQGWRDHAPHCFPLPHPSWRNTGWLKKHPWFDAELLPALRARIKAVLNEAHPDDR</sequence>
<dbReference type="SMART" id="SM00986">
    <property type="entry name" value="UDG"/>
    <property type="match status" value="1"/>
</dbReference>
<dbReference type="EMBL" id="LKBA01000004">
    <property type="protein sequence ID" value="KPN64472.1"/>
    <property type="molecule type" value="Genomic_DNA"/>
</dbReference>
<organism evidence="2 3">
    <name type="scientific">Aliiroseovarius crassostreae</name>
    <dbReference type="NCBI Taxonomy" id="154981"/>
    <lineage>
        <taxon>Bacteria</taxon>
        <taxon>Pseudomonadati</taxon>
        <taxon>Pseudomonadota</taxon>
        <taxon>Alphaproteobacteria</taxon>
        <taxon>Rhodobacterales</taxon>
        <taxon>Paracoccaceae</taxon>
        <taxon>Aliiroseovarius</taxon>
    </lineage>
</organism>
<proteinExistence type="predicted"/>
<dbReference type="RefSeq" id="WP_055188751.1">
    <property type="nucleotide sequence ID" value="NZ_FPBS01000001.1"/>
</dbReference>
<dbReference type="SUPFAM" id="SSF52141">
    <property type="entry name" value="Uracil-DNA glycosylase-like"/>
    <property type="match status" value="1"/>
</dbReference>